<reference evidence="1 2" key="1">
    <citation type="journal article" date="2020" name="BMC Genomics">
        <title>Intraspecific diversification of the crop wild relative Brassica cretica Lam. using demographic model selection.</title>
        <authorList>
            <person name="Kioukis A."/>
            <person name="Michalopoulou V.A."/>
            <person name="Briers L."/>
            <person name="Pirintsos S."/>
            <person name="Studholme D.J."/>
            <person name="Pavlidis P."/>
            <person name="Sarris P.F."/>
        </authorList>
    </citation>
    <scope>NUCLEOTIDE SEQUENCE [LARGE SCALE GENOMIC DNA]</scope>
    <source>
        <strain evidence="2">cv. PFS-1207/04</strain>
    </source>
</reference>
<sequence length="109" mass="11490">MNGKARTVRERAYRHRSPSSFCLLGPAVVLSPSSSATALSELWLITTCGVSVLGVKTRLSRVVGEVRTFVGWVSFPGDGGFHRSVDAGSSYRGVEVSFASPSSAQVLGS</sequence>
<keyword evidence="2" id="KW-1185">Reference proteome</keyword>
<evidence type="ECO:0000313" key="1">
    <source>
        <dbReference type="EMBL" id="KAF3517146.1"/>
    </source>
</evidence>
<protein>
    <submittedName>
        <fullName evidence="1">Uncharacterized protein</fullName>
    </submittedName>
</protein>
<comment type="caution">
    <text evidence="1">The sequence shown here is derived from an EMBL/GenBank/DDBJ whole genome shotgun (WGS) entry which is preliminary data.</text>
</comment>
<dbReference type="Proteomes" id="UP000266723">
    <property type="component" value="Unassembled WGS sequence"/>
</dbReference>
<name>A0ABQ7ASS6_BRACR</name>
<evidence type="ECO:0000313" key="2">
    <source>
        <dbReference type="Proteomes" id="UP000266723"/>
    </source>
</evidence>
<organism evidence="1 2">
    <name type="scientific">Brassica cretica</name>
    <name type="common">Mustard</name>
    <dbReference type="NCBI Taxonomy" id="69181"/>
    <lineage>
        <taxon>Eukaryota</taxon>
        <taxon>Viridiplantae</taxon>
        <taxon>Streptophyta</taxon>
        <taxon>Embryophyta</taxon>
        <taxon>Tracheophyta</taxon>
        <taxon>Spermatophyta</taxon>
        <taxon>Magnoliopsida</taxon>
        <taxon>eudicotyledons</taxon>
        <taxon>Gunneridae</taxon>
        <taxon>Pentapetalae</taxon>
        <taxon>rosids</taxon>
        <taxon>malvids</taxon>
        <taxon>Brassicales</taxon>
        <taxon>Brassicaceae</taxon>
        <taxon>Brassiceae</taxon>
        <taxon>Brassica</taxon>
    </lineage>
</organism>
<dbReference type="EMBL" id="QGKV02001556">
    <property type="protein sequence ID" value="KAF3517146.1"/>
    <property type="molecule type" value="Genomic_DNA"/>
</dbReference>
<accession>A0ABQ7ASS6</accession>
<proteinExistence type="predicted"/>
<gene>
    <name evidence="1" type="ORF">DY000_02063964</name>
</gene>